<dbReference type="KEGG" id="scia:HUG15_19880"/>
<dbReference type="EMBL" id="CP054705">
    <property type="protein sequence ID" value="QQK77620.1"/>
    <property type="molecule type" value="Genomic_DNA"/>
</dbReference>
<dbReference type="Gene3D" id="2.60.40.1240">
    <property type="match status" value="1"/>
</dbReference>
<keyword evidence="6" id="KW-1185">Reference proteome</keyword>
<dbReference type="PROSITE" id="PS51257">
    <property type="entry name" value="PROKAR_LIPOPROTEIN"/>
    <property type="match status" value="1"/>
</dbReference>
<gene>
    <name evidence="5" type="ORF">HUG15_19880</name>
</gene>
<reference evidence="5 6" key="1">
    <citation type="submission" date="2020-06" db="EMBL/GenBank/DDBJ databases">
        <title>Genomic analysis of Salicibibacter sp. NKC5-3.</title>
        <authorList>
            <person name="Oh Y.J."/>
        </authorList>
    </citation>
    <scope>NUCLEOTIDE SEQUENCE [LARGE SCALE GENOMIC DNA]</scope>
    <source>
        <strain evidence="5 6">NKC5-3</strain>
    </source>
</reference>
<dbReference type="AlphaFoldDB" id="A0A7T6Z683"/>
<feature type="region of interest" description="Disordered" evidence="2">
    <location>
        <begin position="24"/>
        <end position="74"/>
    </location>
</feature>
<dbReference type="RefSeq" id="WP_200125121.1">
    <property type="nucleotide sequence ID" value="NZ_CP054705.1"/>
</dbReference>
<accession>A0A7T6Z683</accession>
<evidence type="ECO:0000256" key="3">
    <source>
        <dbReference type="SAM" id="SignalP"/>
    </source>
</evidence>
<evidence type="ECO:0000256" key="2">
    <source>
        <dbReference type="SAM" id="MobiDB-lite"/>
    </source>
</evidence>
<organism evidence="5 6">
    <name type="scientific">Salicibibacter cibarius</name>
    <dbReference type="NCBI Taxonomy" id="2743000"/>
    <lineage>
        <taxon>Bacteria</taxon>
        <taxon>Bacillati</taxon>
        <taxon>Bacillota</taxon>
        <taxon>Bacilli</taxon>
        <taxon>Bacillales</taxon>
        <taxon>Bacillaceae</taxon>
        <taxon>Salicibibacter</taxon>
    </lineage>
</organism>
<name>A0A7T6Z683_9BACI</name>
<sequence>MKIWTKTASMMFLSAALLAACGDDDADEEANGEGAPDNDRDITEAEEDDADEGVDVDATEEDDSDDENGSSDDFAEDQQLSLGETGTYDANFGTFEITLDDVWTDDEVEGEPPVDDLYVITEVTVENNSDDTIDAQDLAHADLLNEDESNIGVYWFYGFDGDLEPGESLTGELVFDHTDSSYYELTYGWGPDSLSNEVRWEFDESELEE</sequence>
<dbReference type="InterPro" id="IPR029050">
    <property type="entry name" value="Immunoprotect_excell_Ig-like"/>
</dbReference>
<dbReference type="Proteomes" id="UP000595823">
    <property type="component" value="Chromosome"/>
</dbReference>
<dbReference type="Pfam" id="PF11611">
    <property type="entry name" value="DUF4352"/>
    <property type="match status" value="1"/>
</dbReference>
<feature type="compositionally biased region" description="Acidic residues" evidence="2">
    <location>
        <begin position="44"/>
        <end position="74"/>
    </location>
</feature>
<feature type="chain" id="PRO_5039124763" evidence="3">
    <location>
        <begin position="20"/>
        <end position="209"/>
    </location>
</feature>
<feature type="signal peptide" evidence="3">
    <location>
        <begin position="1"/>
        <end position="19"/>
    </location>
</feature>
<evidence type="ECO:0000259" key="4">
    <source>
        <dbReference type="Pfam" id="PF11611"/>
    </source>
</evidence>
<evidence type="ECO:0000256" key="1">
    <source>
        <dbReference type="ARBA" id="ARBA00022729"/>
    </source>
</evidence>
<evidence type="ECO:0000313" key="6">
    <source>
        <dbReference type="Proteomes" id="UP000595823"/>
    </source>
</evidence>
<dbReference type="InterPro" id="IPR029051">
    <property type="entry name" value="DUF4352"/>
</dbReference>
<evidence type="ECO:0000313" key="5">
    <source>
        <dbReference type="EMBL" id="QQK77620.1"/>
    </source>
</evidence>
<proteinExistence type="predicted"/>
<keyword evidence="1 3" id="KW-0732">Signal</keyword>
<feature type="domain" description="DUF4352" evidence="4">
    <location>
        <begin position="90"/>
        <end position="188"/>
    </location>
</feature>
<protein>
    <submittedName>
        <fullName evidence="5">DUF4352 domain-containing protein</fullName>
    </submittedName>
</protein>